<reference evidence="7 8" key="1">
    <citation type="submission" date="2007-10" db="EMBL/GenBank/DDBJ databases">
        <title>Complete sequence of Desulfococcus oleovorans Hxd3.</title>
        <authorList>
            <consortium name="US DOE Joint Genome Institute"/>
            <person name="Copeland A."/>
            <person name="Lucas S."/>
            <person name="Lapidus A."/>
            <person name="Barry K."/>
            <person name="Glavina del Rio T."/>
            <person name="Dalin E."/>
            <person name="Tice H."/>
            <person name="Pitluck S."/>
            <person name="Kiss H."/>
            <person name="Brettin T."/>
            <person name="Bruce D."/>
            <person name="Detter J.C."/>
            <person name="Han C."/>
            <person name="Schmutz J."/>
            <person name="Larimer F."/>
            <person name="Land M."/>
            <person name="Hauser L."/>
            <person name="Kyrpides N."/>
            <person name="Kim E."/>
            <person name="Wawrik B."/>
            <person name="Richardson P."/>
        </authorList>
    </citation>
    <scope>NUCLEOTIDE SEQUENCE [LARGE SCALE GENOMIC DNA]</scope>
    <source>
        <strain evidence="8">DSM 6200 / JCM 39069 / Hxd3</strain>
    </source>
</reference>
<proteinExistence type="predicted"/>
<comment type="subcellular location">
    <subcellularLocation>
        <location evidence="1">Membrane</location>
    </subcellularLocation>
</comment>
<feature type="domain" description="Mechanosensitive ion channel MscS" evidence="6">
    <location>
        <begin position="176"/>
        <end position="244"/>
    </location>
</feature>
<dbReference type="EMBL" id="CP000859">
    <property type="protein sequence ID" value="ABW67444.1"/>
    <property type="molecule type" value="Genomic_DNA"/>
</dbReference>
<dbReference type="STRING" id="96561.Dole_1640"/>
<keyword evidence="4 5" id="KW-0472">Membrane</keyword>
<feature type="transmembrane region" description="Helical" evidence="5">
    <location>
        <begin position="55"/>
        <end position="74"/>
    </location>
</feature>
<feature type="transmembrane region" description="Helical" evidence="5">
    <location>
        <begin position="94"/>
        <end position="117"/>
    </location>
</feature>
<dbReference type="SUPFAM" id="SSF50182">
    <property type="entry name" value="Sm-like ribonucleoproteins"/>
    <property type="match status" value="1"/>
</dbReference>
<dbReference type="Pfam" id="PF00924">
    <property type="entry name" value="MS_channel_2nd"/>
    <property type="match status" value="1"/>
</dbReference>
<dbReference type="InterPro" id="IPR023408">
    <property type="entry name" value="MscS_beta-dom_sf"/>
</dbReference>
<evidence type="ECO:0000256" key="3">
    <source>
        <dbReference type="ARBA" id="ARBA00022989"/>
    </source>
</evidence>
<evidence type="ECO:0000313" key="7">
    <source>
        <dbReference type="EMBL" id="ABW67444.1"/>
    </source>
</evidence>
<evidence type="ECO:0000313" key="8">
    <source>
        <dbReference type="Proteomes" id="UP000008561"/>
    </source>
</evidence>
<gene>
    <name evidence="7" type="ordered locus">Dole_1640</name>
</gene>
<dbReference type="InterPro" id="IPR010920">
    <property type="entry name" value="LSM_dom_sf"/>
</dbReference>
<accession>A9A0E4</accession>
<dbReference type="eggNOG" id="COG0668">
    <property type="taxonomic scope" value="Bacteria"/>
</dbReference>
<dbReference type="GO" id="GO:0008381">
    <property type="term" value="F:mechanosensitive monoatomic ion channel activity"/>
    <property type="evidence" value="ECO:0007669"/>
    <property type="project" value="InterPro"/>
</dbReference>
<protein>
    <submittedName>
        <fullName evidence="7">MscS Mechanosensitive ion channel</fullName>
    </submittedName>
</protein>
<dbReference type="InterPro" id="IPR006685">
    <property type="entry name" value="MscS_channel_2nd"/>
</dbReference>
<evidence type="ECO:0000256" key="1">
    <source>
        <dbReference type="ARBA" id="ARBA00004370"/>
    </source>
</evidence>
<organism evidence="7 8">
    <name type="scientific">Desulfosudis oleivorans (strain DSM 6200 / JCM 39069 / Hxd3)</name>
    <name type="common">Desulfococcus oleovorans</name>
    <dbReference type="NCBI Taxonomy" id="96561"/>
    <lineage>
        <taxon>Bacteria</taxon>
        <taxon>Pseudomonadati</taxon>
        <taxon>Thermodesulfobacteriota</taxon>
        <taxon>Desulfobacteria</taxon>
        <taxon>Desulfobacterales</taxon>
        <taxon>Desulfosudaceae</taxon>
        <taxon>Desulfosudis</taxon>
    </lineage>
</organism>
<name>A9A0E4_DESOH</name>
<evidence type="ECO:0000256" key="4">
    <source>
        <dbReference type="ARBA" id="ARBA00023136"/>
    </source>
</evidence>
<dbReference type="Proteomes" id="UP000008561">
    <property type="component" value="Chromosome"/>
</dbReference>
<sequence length="406" mass="45230">MESLLHVLTDSTGLSALGTGAVLLLAGVLAYYVARLVLIRVIHRLARKTQFQWDDVLVEMGVFSALAFFAPAVVVSYGVRIFPEFDQTLVHNGLTVYLTIVTLGLISRTLNAGLAIYEQFPVSVRRPLKGYVQLVKIFVFIIGVVVALALLLGMSPWKLVSGIGAMTAVIMLIFKDTILSFVASIQIAGNDLFRKGDWIEMSAMGADGDVIDIALHTVKVQNWDKTIVSIPTHKFLDHTFKNWRGMQEAKGRRIKRSVLIDQSSIGFLEGRVLERVKKIGLLSGYLEKKEKELAECNRDITDTDTLPLNGRRLTNIGTLRAYVRAYLEHHPKIRQDMTLLVRHLQPEADAGLPLEIYAFTSDTAWADYEAVQADIFDHILAVLPLFGLRAYQRNALVDARSSAHTE</sequence>
<evidence type="ECO:0000256" key="5">
    <source>
        <dbReference type="SAM" id="Phobius"/>
    </source>
</evidence>
<dbReference type="HOGENOM" id="CLU_045354_1_0_7"/>
<dbReference type="Gene3D" id="2.30.30.60">
    <property type="match status" value="1"/>
</dbReference>
<keyword evidence="2 5" id="KW-0812">Transmembrane</keyword>
<keyword evidence="3 5" id="KW-1133">Transmembrane helix</keyword>
<feature type="transmembrane region" description="Helical" evidence="5">
    <location>
        <begin position="137"/>
        <end position="157"/>
    </location>
</feature>
<dbReference type="PANTHER" id="PTHR30414:SF0">
    <property type="entry name" value="MINICONDUCTANCE MECHANOSENSITIVE CHANNEL YBDG"/>
    <property type="match status" value="1"/>
</dbReference>
<dbReference type="GO" id="GO:0071470">
    <property type="term" value="P:cellular response to osmotic stress"/>
    <property type="evidence" value="ECO:0007669"/>
    <property type="project" value="InterPro"/>
</dbReference>
<dbReference type="AlphaFoldDB" id="A9A0E4"/>
<feature type="transmembrane region" description="Helical" evidence="5">
    <location>
        <begin position="12"/>
        <end position="34"/>
    </location>
</feature>
<evidence type="ECO:0000259" key="6">
    <source>
        <dbReference type="Pfam" id="PF00924"/>
    </source>
</evidence>
<keyword evidence="8" id="KW-1185">Reference proteome</keyword>
<dbReference type="RefSeq" id="WP_012175060.1">
    <property type="nucleotide sequence ID" value="NC_009943.1"/>
</dbReference>
<evidence type="ECO:0000256" key="2">
    <source>
        <dbReference type="ARBA" id="ARBA00022692"/>
    </source>
</evidence>
<feature type="transmembrane region" description="Helical" evidence="5">
    <location>
        <begin position="163"/>
        <end position="185"/>
    </location>
</feature>
<dbReference type="InterPro" id="IPR030192">
    <property type="entry name" value="YbdG"/>
</dbReference>
<dbReference type="GO" id="GO:0005886">
    <property type="term" value="C:plasma membrane"/>
    <property type="evidence" value="ECO:0007669"/>
    <property type="project" value="TreeGrafter"/>
</dbReference>
<dbReference type="PANTHER" id="PTHR30414">
    <property type="entry name" value="MINICONDUCTANCE MECHANOSENSITIVE CHANNEL YBDG"/>
    <property type="match status" value="1"/>
</dbReference>
<dbReference type="KEGG" id="dol:Dole_1640"/>
<dbReference type="OrthoDB" id="9775207at2"/>